<dbReference type="PANTHER" id="PTHR11092">
    <property type="entry name" value="SUGAR NUCLEOTIDE EPIMERASE RELATED"/>
    <property type="match status" value="1"/>
</dbReference>
<dbReference type="InterPro" id="IPR010099">
    <property type="entry name" value="SDR39U1"/>
</dbReference>
<dbReference type="PANTHER" id="PTHR11092:SF0">
    <property type="entry name" value="EPIMERASE FAMILY PROTEIN SDR39U1"/>
    <property type="match status" value="1"/>
</dbReference>
<evidence type="ECO:0000313" key="5">
    <source>
        <dbReference type="Proteomes" id="UP001195660"/>
    </source>
</evidence>
<dbReference type="Pfam" id="PF01370">
    <property type="entry name" value="Epimerase"/>
    <property type="match status" value="1"/>
</dbReference>
<dbReference type="Proteomes" id="UP001195660">
    <property type="component" value="Unassembled WGS sequence"/>
</dbReference>
<evidence type="ECO:0000256" key="1">
    <source>
        <dbReference type="ARBA" id="ARBA00009353"/>
    </source>
</evidence>
<gene>
    <name evidence="4" type="ORF">GM173_01115</name>
</gene>
<accession>A0ABS2C7P8</accession>
<protein>
    <submittedName>
        <fullName evidence="4">TIGR01777 family protein</fullName>
    </submittedName>
</protein>
<evidence type="ECO:0000313" key="4">
    <source>
        <dbReference type="EMBL" id="MBM5570176.1"/>
    </source>
</evidence>
<proteinExistence type="inferred from homology"/>
<feature type="domain" description="NAD-dependent epimerase/dehydratase" evidence="2">
    <location>
        <begin position="10"/>
        <end position="232"/>
    </location>
</feature>
<dbReference type="Gene3D" id="3.40.50.720">
    <property type="entry name" value="NAD(P)-binding Rossmann-like Domain"/>
    <property type="match status" value="1"/>
</dbReference>
<feature type="domain" description="DUF1731" evidence="3">
    <location>
        <begin position="260"/>
        <end position="304"/>
    </location>
</feature>
<reference evidence="4 5" key="1">
    <citation type="submission" date="2019-11" db="EMBL/GenBank/DDBJ databases">
        <title>Novel Deefgea species.</title>
        <authorList>
            <person name="Han J.-H."/>
        </authorList>
    </citation>
    <scope>NUCLEOTIDE SEQUENCE [LARGE SCALE GENOMIC DNA]</scope>
    <source>
        <strain evidence="4 5">LMG 24817</strain>
    </source>
</reference>
<dbReference type="EMBL" id="WOFE01000001">
    <property type="protein sequence ID" value="MBM5570176.1"/>
    <property type="molecule type" value="Genomic_DNA"/>
</dbReference>
<dbReference type="Pfam" id="PF08338">
    <property type="entry name" value="DUF1731"/>
    <property type="match status" value="1"/>
</dbReference>
<dbReference type="NCBIfam" id="TIGR01777">
    <property type="entry name" value="yfcH"/>
    <property type="match status" value="1"/>
</dbReference>
<name>A0ABS2C7P8_9NEIS</name>
<comment type="caution">
    <text evidence="4">The sequence shown here is derived from an EMBL/GenBank/DDBJ whole genome shotgun (WGS) entry which is preliminary data.</text>
</comment>
<sequence>MHSAQHSKTALITGGTGFIGSELVKQMLAAGYSVHLYSRQAAAAIKKFNGKVSAFERWDELTNDTQFDVVVNLAGSPVVGPRWSAARKQVLLDSRVGTTEGLMSWIARATVKPSVLVNGSAIGYYGCRGDEALDESAPPQDEFMSELCQKWEAAAQKAENFSVRVVRLRLGLVFCSHDDKGGALPKLITPYYFGLGGRMGDGQQVMSWVHRDDVIAVILRAMSDASMSGAYNLTAPEAPTQAQFATAVGQALHRPTFLVTPACIIDMLAGEMGALFTKGQRVVPKRLLDEGYKFKYPTLISALDSYLGK</sequence>
<dbReference type="InterPro" id="IPR036291">
    <property type="entry name" value="NAD(P)-bd_dom_sf"/>
</dbReference>
<dbReference type="RefSeq" id="WP_203569490.1">
    <property type="nucleotide sequence ID" value="NZ_WOFE01000001.1"/>
</dbReference>
<dbReference type="InterPro" id="IPR001509">
    <property type="entry name" value="Epimerase_deHydtase"/>
</dbReference>
<dbReference type="SUPFAM" id="SSF51735">
    <property type="entry name" value="NAD(P)-binding Rossmann-fold domains"/>
    <property type="match status" value="1"/>
</dbReference>
<evidence type="ECO:0000259" key="2">
    <source>
        <dbReference type="Pfam" id="PF01370"/>
    </source>
</evidence>
<evidence type="ECO:0000259" key="3">
    <source>
        <dbReference type="Pfam" id="PF08338"/>
    </source>
</evidence>
<dbReference type="InterPro" id="IPR013549">
    <property type="entry name" value="DUF1731"/>
</dbReference>
<keyword evidence="5" id="KW-1185">Reference proteome</keyword>
<comment type="similarity">
    <text evidence="1">Belongs to the NAD(P)-dependent epimerase/dehydratase family. SDR39U1 subfamily.</text>
</comment>
<organism evidence="4 5">
    <name type="scientific">Deefgea chitinilytica</name>
    <dbReference type="NCBI Taxonomy" id="570276"/>
    <lineage>
        <taxon>Bacteria</taxon>
        <taxon>Pseudomonadati</taxon>
        <taxon>Pseudomonadota</taxon>
        <taxon>Betaproteobacteria</taxon>
        <taxon>Neisseriales</taxon>
        <taxon>Chitinibacteraceae</taxon>
        <taxon>Deefgea</taxon>
    </lineage>
</organism>